<reference evidence="3" key="1">
    <citation type="journal article" date="2023" name="G3 (Bethesda)">
        <title>A reference genome for the long-term kleptoplast-retaining sea slug Elysia crispata morphotype clarki.</title>
        <authorList>
            <person name="Eastman K.E."/>
            <person name="Pendleton A.L."/>
            <person name="Shaikh M.A."/>
            <person name="Suttiyut T."/>
            <person name="Ogas R."/>
            <person name="Tomko P."/>
            <person name="Gavelis G."/>
            <person name="Widhalm J.R."/>
            <person name="Wisecaver J.H."/>
        </authorList>
    </citation>
    <scope>NUCLEOTIDE SEQUENCE</scope>
    <source>
        <strain evidence="3">ECLA1</strain>
    </source>
</reference>
<feature type="compositionally biased region" description="Polar residues" evidence="1">
    <location>
        <begin position="688"/>
        <end position="703"/>
    </location>
</feature>
<name>A0AAE1ASA8_9GAST</name>
<feature type="region of interest" description="Disordered" evidence="1">
    <location>
        <begin position="3007"/>
        <end position="3027"/>
    </location>
</feature>
<dbReference type="InterPro" id="IPR036116">
    <property type="entry name" value="FN3_sf"/>
</dbReference>
<evidence type="ECO:0000313" key="4">
    <source>
        <dbReference type="Proteomes" id="UP001283361"/>
    </source>
</evidence>
<dbReference type="EMBL" id="JAWDGP010001304">
    <property type="protein sequence ID" value="KAK3792963.1"/>
    <property type="molecule type" value="Genomic_DNA"/>
</dbReference>
<feature type="region of interest" description="Disordered" evidence="1">
    <location>
        <begin position="1444"/>
        <end position="1470"/>
    </location>
</feature>
<feature type="compositionally biased region" description="Polar residues" evidence="1">
    <location>
        <begin position="2308"/>
        <end position="2323"/>
    </location>
</feature>
<dbReference type="SUPFAM" id="SSF49265">
    <property type="entry name" value="Fibronectin type III"/>
    <property type="match status" value="1"/>
</dbReference>
<protein>
    <recommendedName>
        <fullName evidence="2">Fibronectin type-III domain-containing protein</fullName>
    </recommendedName>
</protein>
<feature type="region of interest" description="Disordered" evidence="1">
    <location>
        <begin position="3227"/>
        <end position="3250"/>
    </location>
</feature>
<evidence type="ECO:0000259" key="2">
    <source>
        <dbReference type="PROSITE" id="PS50853"/>
    </source>
</evidence>
<dbReference type="GO" id="GO:0060271">
    <property type="term" value="P:cilium assembly"/>
    <property type="evidence" value="ECO:0007669"/>
    <property type="project" value="TreeGrafter"/>
</dbReference>
<gene>
    <name evidence="3" type="ORF">RRG08_060658</name>
</gene>
<organism evidence="3 4">
    <name type="scientific">Elysia crispata</name>
    <name type="common">lettuce slug</name>
    <dbReference type="NCBI Taxonomy" id="231223"/>
    <lineage>
        <taxon>Eukaryota</taxon>
        <taxon>Metazoa</taxon>
        <taxon>Spiralia</taxon>
        <taxon>Lophotrochozoa</taxon>
        <taxon>Mollusca</taxon>
        <taxon>Gastropoda</taxon>
        <taxon>Heterobranchia</taxon>
        <taxon>Euthyneura</taxon>
        <taxon>Panpulmonata</taxon>
        <taxon>Sacoglossa</taxon>
        <taxon>Placobranchoidea</taxon>
        <taxon>Plakobranchidae</taxon>
        <taxon>Elysia</taxon>
    </lineage>
</organism>
<sequence>MSSVLNNAAVAAVTRGQPSSYYLRDNRPNPVLQALDQELKLFVGYMKKRAAPGYTKPADESHARPADTLFILWNKYEPRLPPQYYQEKLLEIGDFLVTTKEYKLALWQCYERYLLTFGDVNVEEISDVDTFRETFFPEGFDAENAGLTFRALMGKSISMYQVVKLSDPKLQNKQSIEKCVQILSFLRLVTQVVLPKETLCWLVYNGTVHIYSMSRHLMSLGHSARVLEYLLWASMCMETSVPLLGVRYLKWRATLYTAVCQCYYDCKAGDQAEKFARRGLTKIRELSHLEGMSSNKDTASTEVSFRTATVRMALMVFKRSVFETRRKPKGLLRPKTRANLKDALNLPWPRTPTEKLLADMFDGGSAQFLAILESLSDSNRRILQTSPPAPDNEPEILDVFCELLMAAQEILAGGAGNRVTGANKAQMALGAPPLTSVIPQGSLMAMAARGEEGIPLDAVIQLLKLAYNYEHWDVFENLMEPVLGMIKEYGEERYRWDIKALELLKAMGKMGSGRRVKKQQAVQEEEDPEKPAPQAASAAPSASLKSALAGDDLINVADVLMSIVAGPYKPDQIEIDIVVDATMFLWTKCKLVFQKYQTGSVDNPRFLQKMDNPTKWMHLLDTVHQALGWCGLSSVDPALTAEVVLRLAMVYESSAQLDSADDTKSALKESKTTLTDYGTGTPGGESSAIPQQTTNSPSRASQLSLGAQMSARAQLIQARDILELGLKNVSFARKAVALNDGKNIADVTWVKELNPEIFASELTKEMTEGTVGGDDTGATNPDMLVPASMQGSATAVWNMIKDLHLELILMYHRVCLKLASLGPPQDLWKNAKGSTRQSRVQKEGADQDTPQVEDFDKLIARCNKNYLSKALLFTQRAVMLGTDGAPSAEQRSLLEEALTFVQRVQTEEKRIHQENTGVEEKAVAPSKTPPPPVLVCRTDTAMVFRPAPFVPSSGEKVAWYRIFGRSASGANVKARLSDYYFPGTGEEVPSFRCEMTVTGLQPDERYVFAVAAYTTEGKLIGDGVGETSKPVLASHCLPVLMTWAFISQMAYQVGCYDIADQACNVLWDHFVVRPQVPASSTYITEAKKDFKLTLLRLNQRAVCLSSPVLLRQFLTSIMISVDTAVREGRLFCDLVCDRGAPYSRQIARLHQCERMLVALELAGWLNEANLALQAAVQIYGLLAPVLYFKIPSLAVVQILQRVHAVLQEIPLGLIQKRQGFITDSLNHMIACITFHMAKALRTWGQKTLANTIIEAGRRLLATEADTKAVEDKTDAGEDASVAEDAAGKGKKKAQGLPPVARKVASKDELDGPVNEELKALEAHMLSVTKAASAEHELSGSEDPSILHSYISYLPSFIAFKEVIKFKRRQRYLEFLVHVSQKGLTEGMADQVVLWCEDGIQWLTKRNESIIGTRAFLNKQPGAVTVSGDDPRKFAAAMVEYSKDKDTPREARVPGRKESVTGKVAGAKGAAGRKKTKYKPLGVTESMSDTSRQLQEERELKALDILSLYFVDMVRLKGRRLRMRKITLDEAPWRSQLNIIHGLSHFSTFLEKLEKREKMLGSMGTSMNRTNFMDQEWFTFETAGVMIVGWEGGPGPTSQADYLALAGPGIDTARGVRALDTATKAMSQVTGDRPRTTGIEFAAAAATGAPPPPLYTIPPEVEDTPRTYRSSKTVESTEQSTKVQEDSSPLTTAATIEALEKTFACLTRAVTLAHRGQHWTLLQNAGRALWNCAHTALLRAFTADQSGSDPGLLTTDMLRSLVWRPFYMASDCVLDMMATLQESLEKQASRAKSRGKNLGEYFESWVGDVRSERGGASLKFDSLLDDTTVTDARWTRRLILRTLELLYLEGKWEKLVDLALRYSALTNNRYAEQVIPLLVQAQHFLERRVKQSGGPAPPQPHFQLLQRQLGHVVRAKDYLRAQLLLEVDKEGLAKTIQPGAQIDPLGHNTYSEQDAFRLSCVPLDTDTSLQSLRETLDQAHYTARALQHSRKLLSLYLSGQQNINESIPGREVTHVDFQLAAGHPQSTMPPNKMTSDFLSISDVQVTPIPRSQLGTVISSYEKTIEILFAKNQRGLSAQAMHELGNIYFHSKNPRAAFKWWCHSLDIILGMQDAVRTWRESLTTSKPGAGVAAEDISTVLLDRCGLWGCIMAGVLASNIAQYILTSDIGLRIECCFLSGYLFKALLRSSLPHPTADRDYALYDVGEGCEVTNLVPGVDFMSDRFRCDGRQLVAALRWVTEELSRAHHNLFILPLLTLSQYFTTFVCRDVQRAVDCRVLKVRVLTDLGLYSQAMVELGRLLNGERLPHTGDSNFRQMEGRSNSRGSGLSAAKPIMEPQNLKSKPVLKGKPVRDDFDSRRSIWNMSNFLILETLLDKRLSSSLGTLFGPHMTCHLNLVQAHLFVSLAATIPVLPRVEEHLSPDPTFPASHPEESTISRAGLGGKGPALSTIVSSGAKATTDGPPSGTKPNPSVDPSAPAPARFSDGQRVLTLEEIKGTLLSVADKMVTTMSDVIVDNVKNDKKGVESLSAAELELVVQCRLEQGRIAQQKQHAPMAARTVLDALKMLQNAQIFKHHKPQPPPPRPSSMKGGHSAGGRKPVDVRLAEPENAQFQYQNFQARSRLDARLWLQCRLELVQALMMEVRGMGEVKGAASKVVSDLADCRQYCAEGLGEAEVCGDAEGQAHFFLMGAQLNVIEGKSLEHTVSLLEDAIRLLRSVPRRSVPGDQLLAACITFKADLEAAATRPDVNSDQVTHNSLASYLEAQKIILDQMEQLGEKIEHYYSDGRLDHLSSPCSPMQNVYLPHVQRLAQLKLRIGHAKARNAAKQINAGALSDEPAMMWVDCLGVLTTALEISQVSACREAALEAEILLLMGKVQKMLVYLGKYQARSAANTLLEAIKISYINDHDLGLIRQAYLEIALIYLYSSGMVTIKDGSFLESLAGDSGDETSSVVSSRSTERRYKRSKSNLKKDKSRPEREETDQEKERRAAWTAIRCGAAVANAQRHRQLLVGDPGVSNQRVGEAGGSGGTSDVPDFVSLDLLSGYVLGEKKRVYKNEIEEELASMTEAQEPRPPETYDDKVNKARQAAHDLSWIHLLGYQSILQRLVSTSTLSLPAGPPSNGNAGRDGDEGQEREDGGNELDLGFISHAQFDTGANYDVVRYMMMSGPWVIRLRQLHMYLTNQLKAYSGSCCAPYPPAALNIQGQMGQQPTELNITIKSYASNLSLNSDLEGESISDEQNTPPRAPLPPGSNVDTIKLIPPTNVTSSGLSPASTAQADSEASIQWYQPGLGESDPARPQAISADRRILMLYALTRGRGGGKLVPGFIWVSQHRLNDLHDRLALLSQRAEISLVEKVKKEATPPSPTPSKAKKTQRIKALSPKVQRDEQLESLLKQCLDDAVVLTSSVLEQGPATQVSEIPFEVSKVNIKSLENLFDPSLGMTLKGSDLLPWVLKLFP</sequence>
<feature type="compositionally biased region" description="Basic and acidic residues" evidence="1">
    <location>
        <begin position="2965"/>
        <end position="2982"/>
    </location>
</feature>
<evidence type="ECO:0000256" key="1">
    <source>
        <dbReference type="SAM" id="MobiDB-lite"/>
    </source>
</evidence>
<dbReference type="Pfam" id="PF14858">
    <property type="entry name" value="CFAP54_N"/>
    <property type="match status" value="1"/>
</dbReference>
<dbReference type="InterPro" id="IPR003961">
    <property type="entry name" value="FN3_dom"/>
</dbReference>
<dbReference type="InterPro" id="IPR027912">
    <property type="entry name" value="CFAP54"/>
</dbReference>
<feature type="compositionally biased region" description="Basic and acidic residues" evidence="1">
    <location>
        <begin position="3122"/>
        <end position="3133"/>
    </location>
</feature>
<feature type="region of interest" description="Disordered" evidence="1">
    <location>
        <begin position="673"/>
        <end position="703"/>
    </location>
</feature>
<keyword evidence="4" id="KW-1185">Reference proteome</keyword>
<dbReference type="PANTHER" id="PTHR33487:SF1">
    <property type="entry name" value="CILIA- AND FLAGELLA-ASSOCIATED PROTEIN 54"/>
    <property type="match status" value="1"/>
</dbReference>
<feature type="region of interest" description="Disordered" evidence="1">
    <location>
        <begin position="2417"/>
        <end position="2481"/>
    </location>
</feature>
<feature type="region of interest" description="Disordered" evidence="1">
    <location>
        <begin position="2939"/>
        <end position="2982"/>
    </location>
</feature>
<proteinExistence type="predicted"/>
<feature type="region of interest" description="Disordered" evidence="1">
    <location>
        <begin position="2570"/>
        <end position="2595"/>
    </location>
</feature>
<dbReference type="PANTHER" id="PTHR33487">
    <property type="entry name" value="CILIA- AND FLAGELLA-ASSOCIATED PROTEIN 54"/>
    <property type="match status" value="1"/>
</dbReference>
<feature type="region of interest" description="Disordered" evidence="1">
    <location>
        <begin position="514"/>
        <end position="539"/>
    </location>
</feature>
<feature type="compositionally biased region" description="Basic and acidic residues" evidence="1">
    <location>
        <begin position="1444"/>
        <end position="1459"/>
    </location>
</feature>
<accession>A0AAE1ASA8</accession>
<comment type="caution">
    <text evidence="3">The sequence shown here is derived from an EMBL/GenBank/DDBJ whole genome shotgun (WGS) entry which is preliminary data.</text>
</comment>
<feature type="compositionally biased region" description="Polar residues" evidence="1">
    <location>
        <begin position="1666"/>
        <end position="1687"/>
    </location>
</feature>
<feature type="domain" description="Fibronectin type-III" evidence="2">
    <location>
        <begin position="928"/>
        <end position="1039"/>
    </location>
</feature>
<feature type="region of interest" description="Disordered" evidence="1">
    <location>
        <begin position="1660"/>
        <end position="1687"/>
    </location>
</feature>
<dbReference type="Proteomes" id="UP001283361">
    <property type="component" value="Unassembled WGS sequence"/>
</dbReference>
<dbReference type="PROSITE" id="PS50853">
    <property type="entry name" value="FN3"/>
    <property type="match status" value="1"/>
</dbReference>
<feature type="region of interest" description="Disordered" evidence="1">
    <location>
        <begin position="2308"/>
        <end position="2331"/>
    </location>
</feature>
<feature type="region of interest" description="Disordered" evidence="1">
    <location>
        <begin position="1270"/>
        <end position="1307"/>
    </location>
</feature>
<evidence type="ECO:0000313" key="3">
    <source>
        <dbReference type="EMBL" id="KAK3792963.1"/>
    </source>
</evidence>
<feature type="region of interest" description="Disordered" evidence="1">
    <location>
        <begin position="829"/>
        <end position="849"/>
    </location>
</feature>
<feature type="region of interest" description="Disordered" evidence="1">
    <location>
        <begin position="3108"/>
        <end position="3136"/>
    </location>
</feature>